<protein>
    <recommendedName>
        <fullName evidence="1">N-acetylmuramoyl-L-alanine amidase domain-containing protein</fullName>
    </recommendedName>
</protein>
<sequence>MEIINKSVCRGVAGKRQGKVKGIVIHNDAGSINATAKHYVSALEKMNNSQLTNGFAHYYIDRNTVARVEDTFNQAWHTANVDGNANYIGYEVCQSIGASDADFLANEQATFKQVAEDLKFYGLEANRNTVKLHREFVATACPHRSWDLHGKSVNSVKDYYISQINKYMDGGATVAKVKYRNKKGKYEALKDLSIYNDKERKNRSTLITKKGSRFIIDEIVQIKGSVPVGKLRAGGYITLRDDFIKPY</sequence>
<accession>A0A429ZSQ1</accession>
<comment type="caution">
    <text evidence="2">The sequence shown here is derived from an EMBL/GenBank/DDBJ whole genome shotgun (WGS) entry which is preliminary data.</text>
</comment>
<dbReference type="Proteomes" id="UP000287239">
    <property type="component" value="Unassembled WGS sequence"/>
</dbReference>
<dbReference type="GO" id="GO:0009253">
    <property type="term" value="P:peptidoglycan catabolic process"/>
    <property type="evidence" value="ECO:0007669"/>
    <property type="project" value="InterPro"/>
</dbReference>
<dbReference type="RefSeq" id="WP_126778946.1">
    <property type="nucleotide sequence ID" value="NZ_NGJU01000006.1"/>
</dbReference>
<dbReference type="EMBL" id="NGJU01000006">
    <property type="protein sequence ID" value="RST96668.1"/>
    <property type="molecule type" value="Genomic_DNA"/>
</dbReference>
<dbReference type="OrthoDB" id="2139777at2"/>
<dbReference type="GeneID" id="98567798"/>
<dbReference type="Gene3D" id="3.40.80.10">
    <property type="entry name" value="Peptidoglycan recognition protein-like"/>
    <property type="match status" value="1"/>
</dbReference>
<organism evidence="2 3">
    <name type="scientific">Vagococcus salmoninarum</name>
    <dbReference type="NCBI Taxonomy" id="2739"/>
    <lineage>
        <taxon>Bacteria</taxon>
        <taxon>Bacillati</taxon>
        <taxon>Bacillota</taxon>
        <taxon>Bacilli</taxon>
        <taxon>Lactobacillales</taxon>
        <taxon>Enterococcaceae</taxon>
        <taxon>Vagococcus</taxon>
    </lineage>
</organism>
<feature type="domain" description="N-acetylmuramoyl-L-alanine amidase" evidence="1">
    <location>
        <begin position="5"/>
        <end position="152"/>
    </location>
</feature>
<dbReference type="AlphaFoldDB" id="A0A429ZSQ1"/>
<dbReference type="GO" id="GO:0008745">
    <property type="term" value="F:N-acetylmuramoyl-L-alanine amidase activity"/>
    <property type="evidence" value="ECO:0007669"/>
    <property type="project" value="InterPro"/>
</dbReference>
<dbReference type="InterPro" id="IPR036505">
    <property type="entry name" value="Amidase/PGRP_sf"/>
</dbReference>
<dbReference type="InterPro" id="IPR002502">
    <property type="entry name" value="Amidase_domain"/>
</dbReference>
<evidence type="ECO:0000313" key="3">
    <source>
        <dbReference type="Proteomes" id="UP000287239"/>
    </source>
</evidence>
<dbReference type="SMART" id="SM00644">
    <property type="entry name" value="Ami_2"/>
    <property type="match status" value="1"/>
</dbReference>
<proteinExistence type="predicted"/>
<evidence type="ECO:0000259" key="1">
    <source>
        <dbReference type="SMART" id="SM00644"/>
    </source>
</evidence>
<gene>
    <name evidence="2" type="ORF">CBF35_05395</name>
</gene>
<dbReference type="SUPFAM" id="SSF55846">
    <property type="entry name" value="N-acetylmuramoyl-L-alanine amidase-like"/>
    <property type="match status" value="1"/>
</dbReference>
<dbReference type="Pfam" id="PF01510">
    <property type="entry name" value="Amidase_2"/>
    <property type="match status" value="1"/>
</dbReference>
<dbReference type="CDD" id="cd06583">
    <property type="entry name" value="PGRP"/>
    <property type="match status" value="1"/>
</dbReference>
<evidence type="ECO:0000313" key="2">
    <source>
        <dbReference type="EMBL" id="RST96668.1"/>
    </source>
</evidence>
<keyword evidence="3" id="KW-1185">Reference proteome</keyword>
<reference evidence="2 3" key="1">
    <citation type="submission" date="2017-05" db="EMBL/GenBank/DDBJ databases">
        <title>Vagococcus spp. assemblies.</title>
        <authorList>
            <person name="Gulvik C.A."/>
        </authorList>
    </citation>
    <scope>NUCLEOTIDE SEQUENCE [LARGE SCALE GENOMIC DNA]</scope>
    <source>
        <strain evidence="2 3">NCFB 2777</strain>
    </source>
</reference>
<name>A0A429ZSQ1_9ENTE</name>